<dbReference type="InterPro" id="IPR017850">
    <property type="entry name" value="Alkaline_phosphatase_core_sf"/>
</dbReference>
<sequence length="1043" mass="117811">MISTRNGLLAIGLAFHIVYLFSIFDIYFRSPLVHGMTPQKVNAPPPADRVILFVADGLRVDKLMEPYYNSTTMETTHLAPYLLNITRGHGSYGVSHTRVPTESRPGHVALIAGFYEDVSAVTKGWKTNPVDFDSVFNQSSHTWAFGSPDIIPMFSHGVTEKNKIESIMYSSESEDFTREAWHLDEFVFEKVKDMFKNAEHDFQLRSQLNQKGVVIFMHLLGLDTNGHAFRPYSQEYLRNIAYVDNIVKETVNMVEKFFNYDSRTAYIFSADHGMGDRGVHGDGNPDNTRTPLIAWGSGVAKSGLNSSSPSNGHDQFSENWGLKEYERKDVNQADIAPLMSSLAGIPFPMNSVGKVPLSYIDSDLSFKAQVMLTNAKQIFEQYEIKQSEKKKSRISFSPFEPLSSPNNFPLDRIANARHLMSMGNFQAVIDECSEAIDLGLLGLRYYQKYDWVLLRSVITFGYIGWIVFSLLFILRNYTDFKYHLLTPDPTPLLNQPLESDENQEQRVYEEWGAPQYLLAASILFFTFLLLRIQDAPLIYYAYFLFPLYFWLDSIRQLPSILNALKIFKFSSKKSTIILHVIGILISLETLVYAYHDRRVYTVIMILLAFSWIVTVPKKAAKKNFGLIASWAALCLMTSIFTLLPVEKGENISQCMLGGITVTAIGTAYFVSIKKILSSSDSAPKNPASVLNQAIAIQKTKTLIGILTSFNALATVLVYSTSKSLHNRQGLPPINQLLTWIIFVASIVFPIIYMRIYPEIGKDQYFMGRLVIIFLSFATPMIILTISYESLFFICFIGVLTLWLMLERVIYDSASDNLFLSNSLYPEDTNSKSSREQSDTSKSKQQFLITEPHSSWSSDAKEPASLNNKNSSLHSKDNSNVLYLQRSLKLSDMRIALMFLMLINLAFFGTGNVASLASFSLESVYRLVSVFNPFLMTILLLYKIFIPFFAVSSVFAIINLMLDLPPFCLFLLGLSTTDIMTLNFFYLVKDEGSWLDIGTTISHFCISSSFVLFSIVLFSISNALIRGVFIPKSRVKLGILKKSG</sequence>
<evidence type="ECO:0000256" key="2">
    <source>
        <dbReference type="ARBA" id="ARBA00004687"/>
    </source>
</evidence>
<dbReference type="InterPro" id="IPR037671">
    <property type="entry name" value="PIGN_N"/>
</dbReference>
<dbReference type="Gene3D" id="3.40.720.10">
    <property type="entry name" value="Alkaline Phosphatase, subunit A"/>
    <property type="match status" value="1"/>
</dbReference>
<dbReference type="EC" id="2.-.-.-" evidence="13"/>
<feature type="transmembrane region" description="Helical" evidence="13">
    <location>
        <begin position="650"/>
        <end position="670"/>
    </location>
</feature>
<dbReference type="GO" id="GO:0051377">
    <property type="term" value="F:mannose-ethanolamine phosphotransferase activity"/>
    <property type="evidence" value="ECO:0007669"/>
    <property type="project" value="UniProtKB-UniRule"/>
</dbReference>
<dbReference type="FunFam" id="3.40.720.10:FF:000015">
    <property type="entry name" value="GPI ethanolamine phosphate transferase 1"/>
    <property type="match status" value="1"/>
</dbReference>
<gene>
    <name evidence="16" type="ORF">BB560_000067</name>
</gene>
<evidence type="ECO:0000256" key="14">
    <source>
        <dbReference type="SAM" id="MobiDB-lite"/>
    </source>
</evidence>
<evidence type="ECO:0000256" key="8">
    <source>
        <dbReference type="ARBA" id="ARBA00022824"/>
    </source>
</evidence>
<evidence type="ECO:0000256" key="10">
    <source>
        <dbReference type="ARBA" id="ARBA00023136"/>
    </source>
</evidence>
<feature type="transmembrane region" description="Helical" evidence="13">
    <location>
        <begin position="623"/>
        <end position="644"/>
    </location>
</feature>
<dbReference type="Pfam" id="PF01663">
    <property type="entry name" value="Phosphodiest"/>
    <property type="match status" value="1"/>
</dbReference>
<feature type="transmembrane region" description="Helical" evidence="13">
    <location>
        <begin position="516"/>
        <end position="532"/>
    </location>
</feature>
<keyword evidence="11" id="KW-0325">Glycoprotein</keyword>
<feature type="region of interest" description="Disordered" evidence="14">
    <location>
        <begin position="851"/>
        <end position="871"/>
    </location>
</feature>
<dbReference type="InterPro" id="IPR017852">
    <property type="entry name" value="GPI_EtnP_transferase_1_C"/>
</dbReference>
<evidence type="ECO:0000256" key="11">
    <source>
        <dbReference type="ARBA" id="ARBA00023180"/>
    </source>
</evidence>
<feature type="transmembrane region" description="Helical" evidence="13">
    <location>
        <begin position="599"/>
        <end position="616"/>
    </location>
</feature>
<evidence type="ECO:0000313" key="17">
    <source>
        <dbReference type="Proteomes" id="UP000245609"/>
    </source>
</evidence>
<feature type="transmembrane region" description="Helical" evidence="13">
    <location>
        <begin position="765"/>
        <end position="783"/>
    </location>
</feature>
<feature type="transmembrane region" description="Helical" evidence="13">
    <location>
        <begin position="538"/>
        <end position="554"/>
    </location>
</feature>
<feature type="transmembrane region" description="Helical" evidence="13">
    <location>
        <begin position="999"/>
        <end position="1024"/>
    </location>
</feature>
<dbReference type="GO" id="GO:0005789">
    <property type="term" value="C:endoplasmic reticulum membrane"/>
    <property type="evidence" value="ECO:0007669"/>
    <property type="project" value="UniProtKB-SubCell"/>
</dbReference>
<keyword evidence="17" id="KW-1185">Reference proteome</keyword>
<comment type="function">
    <text evidence="12 13">Ethanolamine phosphate transferase involved in glycosylphosphatidylinositol-anchor biosynthesis. Transfers ethanolamine phosphate to the first alpha-1,4-linked mannose of the glycosylphosphatidylinositol precursor of GPI-anchor.</text>
</comment>
<accession>A0A2T9ZLE0</accession>
<name>A0A2T9ZLE0_9FUNG</name>
<keyword evidence="6 13" id="KW-0808">Transferase</keyword>
<evidence type="ECO:0000256" key="5">
    <source>
        <dbReference type="ARBA" id="ARBA00022502"/>
    </source>
</evidence>
<keyword evidence="10 13" id="KW-0472">Membrane</keyword>
<feature type="transmembrane region" description="Helical" evidence="13">
    <location>
        <begin position="702"/>
        <end position="721"/>
    </location>
</feature>
<dbReference type="OrthoDB" id="2748310at2759"/>
<dbReference type="STRING" id="133381.A0A2T9ZLE0"/>
<keyword evidence="9 13" id="KW-1133">Transmembrane helix</keyword>
<dbReference type="UniPathway" id="UPA00196"/>
<dbReference type="EMBL" id="MBFS01000007">
    <property type="protein sequence ID" value="PVV05414.1"/>
    <property type="molecule type" value="Genomic_DNA"/>
</dbReference>
<evidence type="ECO:0000256" key="7">
    <source>
        <dbReference type="ARBA" id="ARBA00022692"/>
    </source>
</evidence>
<proteinExistence type="inferred from homology"/>
<comment type="pathway">
    <text evidence="2 13">Glycolipid biosynthesis; glycosylphosphatidylinositol-anchor biosynthesis.</text>
</comment>
<evidence type="ECO:0000256" key="6">
    <source>
        <dbReference type="ARBA" id="ARBA00022679"/>
    </source>
</evidence>
<evidence type="ECO:0000256" key="12">
    <source>
        <dbReference type="ARBA" id="ARBA00024850"/>
    </source>
</evidence>
<comment type="caution">
    <text evidence="16">The sequence shown here is derived from an EMBL/GenBank/DDBJ whole genome shotgun (WGS) entry which is preliminary data.</text>
</comment>
<feature type="transmembrane region" description="Helical" evidence="13">
    <location>
        <begin position="966"/>
        <end position="987"/>
    </location>
</feature>
<feature type="transmembrane region" description="Helical" evidence="13">
    <location>
        <begin position="933"/>
        <end position="959"/>
    </location>
</feature>
<dbReference type="Proteomes" id="UP000245609">
    <property type="component" value="Unassembled WGS sequence"/>
</dbReference>
<organism evidence="16 17">
    <name type="scientific">Smittium megazygosporum</name>
    <dbReference type="NCBI Taxonomy" id="133381"/>
    <lineage>
        <taxon>Eukaryota</taxon>
        <taxon>Fungi</taxon>
        <taxon>Fungi incertae sedis</taxon>
        <taxon>Zoopagomycota</taxon>
        <taxon>Kickxellomycotina</taxon>
        <taxon>Harpellomycetes</taxon>
        <taxon>Harpellales</taxon>
        <taxon>Legeriomycetaceae</taxon>
        <taxon>Smittium</taxon>
    </lineage>
</organism>
<feature type="transmembrane region" description="Helical" evidence="13">
    <location>
        <begin position="575"/>
        <end position="593"/>
    </location>
</feature>
<dbReference type="Pfam" id="PF04987">
    <property type="entry name" value="PigN"/>
    <property type="match status" value="1"/>
</dbReference>
<dbReference type="AlphaFoldDB" id="A0A2T9ZLE0"/>
<evidence type="ECO:0000256" key="1">
    <source>
        <dbReference type="ARBA" id="ARBA00004477"/>
    </source>
</evidence>
<protein>
    <recommendedName>
        <fullName evidence="4 13">GPI ethanolamine phosphate transferase 1</fullName>
        <ecNumber evidence="13">2.-.-.-</ecNumber>
    </recommendedName>
</protein>
<dbReference type="SUPFAM" id="SSF53649">
    <property type="entry name" value="Alkaline phosphatase-like"/>
    <property type="match status" value="1"/>
</dbReference>
<feature type="domain" description="GPI ethanolamine phosphate transferase 1 C-terminal" evidence="15">
    <location>
        <begin position="442"/>
        <end position="992"/>
    </location>
</feature>
<dbReference type="InterPro" id="IPR002591">
    <property type="entry name" value="Phosphodiest/P_Trfase"/>
</dbReference>
<dbReference type="PANTHER" id="PTHR12250:SF0">
    <property type="entry name" value="GPI ETHANOLAMINE PHOSPHATE TRANSFERASE 1"/>
    <property type="match status" value="1"/>
</dbReference>
<dbReference type="GO" id="GO:0006506">
    <property type="term" value="P:GPI anchor biosynthetic process"/>
    <property type="evidence" value="ECO:0007669"/>
    <property type="project" value="UniProtKB-UniPathway"/>
</dbReference>
<feature type="transmembrane region" description="Helical" evidence="13">
    <location>
        <begin position="733"/>
        <end position="753"/>
    </location>
</feature>
<comment type="similarity">
    <text evidence="3 13">Belongs to the PIGG/PIGN/PIGO family. PIGN subfamily.</text>
</comment>
<evidence type="ECO:0000256" key="3">
    <source>
        <dbReference type="ARBA" id="ARBA00008400"/>
    </source>
</evidence>
<dbReference type="PANTHER" id="PTHR12250">
    <property type="entry name" value="PHOSPHATIDYLINOSITOL GLYCAN, CLASS N"/>
    <property type="match status" value="1"/>
</dbReference>
<dbReference type="CDD" id="cd16020">
    <property type="entry name" value="GPI_EPT_1"/>
    <property type="match status" value="1"/>
</dbReference>
<feature type="transmembrane region" description="Helical" evidence="13">
    <location>
        <begin position="789"/>
        <end position="805"/>
    </location>
</feature>
<evidence type="ECO:0000259" key="15">
    <source>
        <dbReference type="Pfam" id="PF04987"/>
    </source>
</evidence>
<evidence type="ECO:0000313" key="16">
    <source>
        <dbReference type="EMBL" id="PVV05414.1"/>
    </source>
</evidence>
<keyword evidence="8 13" id="KW-0256">Endoplasmic reticulum</keyword>
<feature type="transmembrane region" description="Helical" evidence="13">
    <location>
        <begin position="894"/>
        <end position="913"/>
    </location>
</feature>
<comment type="caution">
    <text evidence="13">Lacks conserved residue(s) required for the propagation of feature annotation.</text>
</comment>
<keyword evidence="5 13" id="KW-0337">GPI-anchor biosynthesis</keyword>
<feature type="transmembrane region" description="Helical" evidence="13">
    <location>
        <begin position="451"/>
        <end position="474"/>
    </location>
</feature>
<reference evidence="16 17" key="1">
    <citation type="journal article" date="2018" name="MBio">
        <title>Comparative Genomics Reveals the Core Gene Toolbox for the Fungus-Insect Symbiosis.</title>
        <authorList>
            <person name="Wang Y."/>
            <person name="Stata M."/>
            <person name="Wang W."/>
            <person name="Stajich J.E."/>
            <person name="White M.M."/>
            <person name="Moncalvo J.M."/>
        </authorList>
    </citation>
    <scope>NUCLEOTIDE SEQUENCE [LARGE SCALE GENOMIC DNA]</scope>
    <source>
        <strain evidence="16 17">SC-DP-2</strain>
    </source>
</reference>
<feature type="transmembrane region" description="Helical" evidence="13">
    <location>
        <begin position="7"/>
        <end position="28"/>
    </location>
</feature>
<keyword evidence="7 13" id="KW-0812">Transmembrane</keyword>
<evidence type="ECO:0000256" key="4">
    <source>
        <dbReference type="ARBA" id="ARBA00020831"/>
    </source>
</evidence>
<evidence type="ECO:0000256" key="13">
    <source>
        <dbReference type="RuleBase" id="RU367138"/>
    </source>
</evidence>
<evidence type="ECO:0000256" key="9">
    <source>
        <dbReference type="ARBA" id="ARBA00022989"/>
    </source>
</evidence>
<dbReference type="InterPro" id="IPR007070">
    <property type="entry name" value="GPI_EtnP_transferase_1"/>
</dbReference>
<comment type="subcellular location">
    <subcellularLocation>
        <location evidence="1 13">Endoplasmic reticulum membrane</location>
        <topology evidence="1 13">Multi-pass membrane protein</topology>
    </subcellularLocation>
</comment>